<sequence>MRSSLTTNECSTEGFIKCRSSTRIAAAATTATAAPTATATKRTTTAVAATAAAAAVAPALRGASEATATAEATTSGVPAKAQSHIWPFLGMNNLIGREKSSDASKKEDLRRDAAEAAAAAENAIAENTMEAATGVKTDGGAGMPLTGSTRASTRLVAPLQAKAPPEPEEAPSLRAVEAAATSPPAASKSAVGPCGALGADIEAVALPAAARCICTDDPVGDLLQQHQKRSLPSLPLQLPLRLLLPYAVPYAPVRACNAVASKKPRKQSQLQPPMPELRNQLQREQQEEEQQHQQEQLQQKHPEEEAQKHEQQRECMQEDFPTRGQKNHTVEQRQQQENQEQPPQQQQLKMERKQQYNQEQQQQHHNHVQQEKNVQAKQQQEHEKQKQRNVPRKRQQKVHREQLHQQQQRPRIAVYTAVLLLEEVTSFCEQQVTLESLPHALKVQRKKANKRQQQKQQPRLRFSSLAAALVWLQQQLQSEGALLPAAAGCLCSSYRHAFDCVPQAPTAETAPALNGGGADISGATEPAATAGDPCVSASILKAATNEAVAALQLLSVFRSSKVATEAATLRLDGGVGAHDAYSSAAAAAAAWAAAASDPPPLQHSSSSTTSTDVLRIAAVGCSCNCPVKSHWVSLSAWRSFVLASHPSVRLYDLLLFAASQRRFFSAADSSPEPLQQLMEASAVVACMEQKHFGPPLSGAAAAAAAADTAIQCAAAAVRELVSAPGYTSNSSSKRVATWLAAANPFAAAVTPGSSGSSTSCVRQQKNQLPACLPFLVVLPEEDLLGNSGVAAAAADAERAWALGAPGAVPLVAGSTFYSAPSQDTAVGGPKMPAKMSRSSSSNDGSSISKDTESQQEASGFKANVAPRPGLPELRCFS</sequence>
<dbReference type="VEuPathDB" id="ToxoDB:ETH2_0908100"/>
<dbReference type="EMBL" id="HG675628">
    <property type="protein sequence ID" value="CDJ41490.1"/>
    <property type="molecule type" value="Genomic_DNA"/>
</dbReference>
<feature type="region of interest" description="Disordered" evidence="1">
    <location>
        <begin position="821"/>
        <end position="877"/>
    </location>
</feature>
<dbReference type="VEuPathDB" id="ToxoDB:ETH_00007090"/>
<gene>
    <name evidence="2" type="ORF">ETH_00007090</name>
</gene>
<protein>
    <submittedName>
        <fullName evidence="2">Uncharacterized protein</fullName>
    </submittedName>
</protein>
<keyword evidence="3" id="KW-1185">Reference proteome</keyword>
<proteinExistence type="predicted"/>
<evidence type="ECO:0000313" key="3">
    <source>
        <dbReference type="Proteomes" id="UP000030747"/>
    </source>
</evidence>
<dbReference type="Proteomes" id="UP000030747">
    <property type="component" value="Unassembled WGS sequence"/>
</dbReference>
<name>U6L157_EIMTE</name>
<feature type="compositionally biased region" description="Low complexity" evidence="1">
    <location>
        <begin position="836"/>
        <end position="848"/>
    </location>
</feature>
<accession>U6L157</accession>
<feature type="compositionally biased region" description="Basic and acidic residues" evidence="1">
    <location>
        <begin position="298"/>
        <end position="316"/>
    </location>
</feature>
<reference evidence="2" key="1">
    <citation type="submission" date="2013-10" db="EMBL/GenBank/DDBJ databases">
        <title>Genomic analysis of the causative agents of coccidiosis in chickens.</title>
        <authorList>
            <person name="Reid A.J."/>
            <person name="Blake D."/>
            <person name="Billington K."/>
            <person name="Browne H."/>
            <person name="Dunn M."/>
            <person name="Hung S."/>
            <person name="Kawahara F."/>
            <person name="Miranda-Saavedra D."/>
            <person name="Mourier T."/>
            <person name="Nagra H."/>
            <person name="Otto T.D."/>
            <person name="Rawlings N."/>
            <person name="Sanchez A."/>
            <person name="Sanders M."/>
            <person name="Subramaniam C."/>
            <person name="Tay Y."/>
            <person name="Dear P."/>
            <person name="Doerig C."/>
            <person name="Gruber A."/>
            <person name="Parkinson J."/>
            <person name="Shirley M."/>
            <person name="Wan K.L."/>
            <person name="Berriman M."/>
            <person name="Tomley F."/>
            <person name="Pain A."/>
        </authorList>
    </citation>
    <scope>NUCLEOTIDE SEQUENCE [LARGE SCALE GENOMIC DNA]</scope>
    <source>
        <strain evidence="2">Houghton</strain>
    </source>
</reference>
<dbReference type="RefSeq" id="XP_013232240.1">
    <property type="nucleotide sequence ID" value="XM_013376786.1"/>
</dbReference>
<dbReference type="OrthoDB" id="349353at2759"/>
<feature type="region of interest" description="Disordered" evidence="1">
    <location>
        <begin position="280"/>
        <end position="407"/>
    </location>
</feature>
<dbReference type="OMA" id="RCICTDD"/>
<evidence type="ECO:0000313" key="2">
    <source>
        <dbReference type="EMBL" id="CDJ41490.1"/>
    </source>
</evidence>
<dbReference type="AlphaFoldDB" id="U6L157"/>
<dbReference type="GeneID" id="25250620"/>
<feature type="compositionally biased region" description="Low complexity" evidence="1">
    <location>
        <begin position="332"/>
        <end position="348"/>
    </location>
</feature>
<organism evidence="2 3">
    <name type="scientific">Eimeria tenella</name>
    <name type="common">Coccidian parasite</name>
    <dbReference type="NCBI Taxonomy" id="5802"/>
    <lineage>
        <taxon>Eukaryota</taxon>
        <taxon>Sar</taxon>
        <taxon>Alveolata</taxon>
        <taxon>Apicomplexa</taxon>
        <taxon>Conoidasida</taxon>
        <taxon>Coccidia</taxon>
        <taxon>Eucoccidiorida</taxon>
        <taxon>Eimeriorina</taxon>
        <taxon>Eimeriidae</taxon>
        <taxon>Eimeria</taxon>
    </lineage>
</organism>
<feature type="compositionally biased region" description="Basic residues" evidence="1">
    <location>
        <begin position="387"/>
        <end position="397"/>
    </location>
</feature>
<evidence type="ECO:0000256" key="1">
    <source>
        <dbReference type="SAM" id="MobiDB-lite"/>
    </source>
</evidence>
<reference evidence="2" key="2">
    <citation type="submission" date="2013-10" db="EMBL/GenBank/DDBJ databases">
        <authorList>
            <person name="Aslett M."/>
        </authorList>
    </citation>
    <scope>NUCLEOTIDE SEQUENCE [LARGE SCALE GENOMIC DNA]</scope>
    <source>
        <strain evidence="2">Houghton</strain>
    </source>
</reference>